<comment type="caution">
    <text evidence="1">The sequence shown here is derived from an EMBL/GenBank/DDBJ whole genome shotgun (WGS) entry which is preliminary data.</text>
</comment>
<keyword evidence="2" id="KW-1185">Reference proteome</keyword>
<organism evidence="1 2">
    <name type="scientific">Litchfieldia luteola</name>
    <dbReference type="NCBI Taxonomy" id="682179"/>
    <lineage>
        <taxon>Bacteria</taxon>
        <taxon>Bacillati</taxon>
        <taxon>Bacillota</taxon>
        <taxon>Bacilli</taxon>
        <taxon>Bacillales</taxon>
        <taxon>Bacillaceae</taxon>
        <taxon>Litchfieldia</taxon>
    </lineage>
</organism>
<name>A0ABR9QH91_9BACI</name>
<sequence length="205" mass="24132">MENEMDGNTPENRGTLTLKDVAKEVYPELDEITAYRKTLKNFKSACNQMGIDLEQFKPGRDYKIPIGSKSMWMLLIRNTNVLEGNPSQKQYVNFVEELKETKEYLDEEHADIENDMVDSLDHSETMSSVYEMFYTPSSHGKSMVMLFQNEILQEIQNDFDFIMKNAAEDRLVFQAENFYYKPILDAIRKNGKFVKRIIKEKWHEK</sequence>
<dbReference type="Proteomes" id="UP001516662">
    <property type="component" value="Unassembled WGS sequence"/>
</dbReference>
<dbReference type="EMBL" id="JADCLJ010000018">
    <property type="protein sequence ID" value="MBE4907871.1"/>
    <property type="molecule type" value="Genomic_DNA"/>
</dbReference>
<evidence type="ECO:0000313" key="1">
    <source>
        <dbReference type="EMBL" id="MBE4907871.1"/>
    </source>
</evidence>
<gene>
    <name evidence="1" type="ORF">IMZ08_07365</name>
</gene>
<protein>
    <submittedName>
        <fullName evidence="1">Uncharacterized protein</fullName>
    </submittedName>
</protein>
<reference evidence="1 2" key="1">
    <citation type="submission" date="2020-10" db="EMBL/GenBank/DDBJ databases">
        <title>Bacillus sp. HD4P25, an endophyte from a halophyte.</title>
        <authorList>
            <person name="Sun J.-Q."/>
        </authorList>
    </citation>
    <scope>NUCLEOTIDE SEQUENCE [LARGE SCALE GENOMIC DNA]</scope>
    <source>
        <strain evidence="1 2">YIM 93174</strain>
    </source>
</reference>
<dbReference type="RefSeq" id="WP_193535345.1">
    <property type="nucleotide sequence ID" value="NZ_JADCLJ010000018.1"/>
</dbReference>
<proteinExistence type="predicted"/>
<accession>A0ABR9QH91</accession>
<evidence type="ECO:0000313" key="2">
    <source>
        <dbReference type="Proteomes" id="UP001516662"/>
    </source>
</evidence>